<organism evidence="12 13">
    <name type="scientific">Cyberlindnera jadinii (strain ATCC 18201 / CBS 1600 / BCRC 20928 / JCM 3617 / NBRC 0987 / NRRL Y-1542)</name>
    <name type="common">Torula yeast</name>
    <name type="synonym">Candida utilis</name>
    <dbReference type="NCBI Taxonomy" id="983966"/>
    <lineage>
        <taxon>Eukaryota</taxon>
        <taxon>Fungi</taxon>
        <taxon>Dikarya</taxon>
        <taxon>Ascomycota</taxon>
        <taxon>Saccharomycotina</taxon>
        <taxon>Saccharomycetes</taxon>
        <taxon>Phaffomycetales</taxon>
        <taxon>Phaffomycetaceae</taxon>
        <taxon>Cyberlindnera</taxon>
    </lineage>
</organism>
<keyword evidence="7" id="KW-0449">Lipoprotein</keyword>
<reference evidence="13" key="1">
    <citation type="journal article" date="2015" name="J. Biotechnol.">
        <title>The structure of the Cyberlindnera jadinii genome and its relation to Candida utilis analyzed by the occurrence of single nucleotide polymorphisms.</title>
        <authorList>
            <person name="Rupp O."/>
            <person name="Brinkrolf K."/>
            <person name="Buerth C."/>
            <person name="Kunigo M."/>
            <person name="Schneider J."/>
            <person name="Jaenicke S."/>
            <person name="Goesmann A."/>
            <person name="Puehler A."/>
            <person name="Jaeger K.-E."/>
            <person name="Ernst J.F."/>
        </authorList>
    </citation>
    <scope>NUCLEOTIDE SEQUENCE [LARGE SCALE GENOMIC DNA]</scope>
    <source>
        <strain evidence="13">ATCC 18201 / CBS 1600 / BCRC 20928 / JCM 3617 / NBRC 0987 / NRRL Y-1542</strain>
    </source>
</reference>
<dbReference type="PANTHER" id="PTHR12246">
    <property type="entry name" value="PALMITOYLTRANSFERASE ZDHHC16"/>
    <property type="match status" value="1"/>
</dbReference>
<keyword evidence="3 10" id="KW-0812">Transmembrane</keyword>
<dbReference type="AlphaFoldDB" id="A0A0H5C4F8"/>
<keyword evidence="2 10" id="KW-0808">Transferase</keyword>
<dbReference type="InterPro" id="IPR001594">
    <property type="entry name" value="Palmitoyltrfase_DHHC"/>
</dbReference>
<dbReference type="InterPro" id="IPR039859">
    <property type="entry name" value="PFA4/ZDH16/20/ERF2-like"/>
</dbReference>
<evidence type="ECO:0000256" key="7">
    <source>
        <dbReference type="ARBA" id="ARBA00023288"/>
    </source>
</evidence>
<evidence type="ECO:0000256" key="5">
    <source>
        <dbReference type="ARBA" id="ARBA00023136"/>
    </source>
</evidence>
<comment type="subcellular location">
    <subcellularLocation>
        <location evidence="1">Membrane</location>
        <topology evidence="1">Multi-pass membrane protein</topology>
    </subcellularLocation>
</comment>
<evidence type="ECO:0000313" key="12">
    <source>
        <dbReference type="EMBL" id="CEP22846.1"/>
    </source>
</evidence>
<evidence type="ECO:0000256" key="4">
    <source>
        <dbReference type="ARBA" id="ARBA00022989"/>
    </source>
</evidence>
<gene>
    <name evidence="12" type="primary">PFA3</name>
    <name evidence="12" type="ORF">BN1211_3304</name>
</gene>
<evidence type="ECO:0000256" key="2">
    <source>
        <dbReference type="ARBA" id="ARBA00022679"/>
    </source>
</evidence>
<evidence type="ECO:0000256" key="8">
    <source>
        <dbReference type="ARBA" id="ARBA00023315"/>
    </source>
</evidence>
<evidence type="ECO:0000256" key="1">
    <source>
        <dbReference type="ARBA" id="ARBA00004141"/>
    </source>
</evidence>
<evidence type="ECO:0000259" key="11">
    <source>
        <dbReference type="Pfam" id="PF01529"/>
    </source>
</evidence>
<feature type="transmembrane region" description="Helical" evidence="10">
    <location>
        <begin position="41"/>
        <end position="63"/>
    </location>
</feature>
<dbReference type="GO" id="GO:0016020">
    <property type="term" value="C:membrane"/>
    <property type="evidence" value="ECO:0007669"/>
    <property type="project" value="UniProtKB-SubCell"/>
</dbReference>
<feature type="transmembrane region" description="Helical" evidence="10">
    <location>
        <begin position="155"/>
        <end position="176"/>
    </location>
</feature>
<evidence type="ECO:0000313" key="13">
    <source>
        <dbReference type="Proteomes" id="UP000038830"/>
    </source>
</evidence>
<accession>A0A0H5C4F8</accession>
<evidence type="ECO:0000256" key="10">
    <source>
        <dbReference type="RuleBase" id="RU079119"/>
    </source>
</evidence>
<comment type="catalytic activity">
    <reaction evidence="9 10">
        <text>L-cysteinyl-[protein] + hexadecanoyl-CoA = S-hexadecanoyl-L-cysteinyl-[protein] + CoA</text>
        <dbReference type="Rhea" id="RHEA:36683"/>
        <dbReference type="Rhea" id="RHEA-COMP:10131"/>
        <dbReference type="Rhea" id="RHEA-COMP:11032"/>
        <dbReference type="ChEBI" id="CHEBI:29950"/>
        <dbReference type="ChEBI" id="CHEBI:57287"/>
        <dbReference type="ChEBI" id="CHEBI:57379"/>
        <dbReference type="ChEBI" id="CHEBI:74151"/>
        <dbReference type="EC" id="2.3.1.225"/>
    </reaction>
</comment>
<dbReference type="GO" id="GO:0019706">
    <property type="term" value="F:protein-cysteine S-palmitoyltransferase activity"/>
    <property type="evidence" value="ECO:0007669"/>
    <property type="project" value="UniProtKB-EC"/>
</dbReference>
<feature type="domain" description="Palmitoyltransferase DHHC" evidence="11">
    <location>
        <begin position="109"/>
        <end position="231"/>
    </location>
</feature>
<comment type="similarity">
    <text evidence="10">Belongs to the DHHC palmitoyltransferase family.</text>
</comment>
<dbReference type="Pfam" id="PF01529">
    <property type="entry name" value="DHHC"/>
    <property type="match status" value="1"/>
</dbReference>
<name>A0A0H5C4F8_CYBJN</name>
<dbReference type="PROSITE" id="PS50216">
    <property type="entry name" value="DHHC"/>
    <property type="match status" value="1"/>
</dbReference>
<feature type="transmembrane region" description="Helical" evidence="10">
    <location>
        <begin position="196"/>
        <end position="222"/>
    </location>
</feature>
<keyword evidence="5 10" id="KW-0472">Membrane</keyword>
<dbReference type="EMBL" id="CDQK01000003">
    <property type="protein sequence ID" value="CEP22846.1"/>
    <property type="molecule type" value="Genomic_DNA"/>
</dbReference>
<comment type="domain">
    <text evidence="10">The DHHC domain is required for palmitoyltransferase activity.</text>
</comment>
<keyword evidence="4 10" id="KW-1133">Transmembrane helix</keyword>
<proteinExistence type="inferred from homology"/>
<evidence type="ECO:0000256" key="3">
    <source>
        <dbReference type="ARBA" id="ARBA00022692"/>
    </source>
</evidence>
<dbReference type="Proteomes" id="UP000038830">
    <property type="component" value="Unassembled WGS sequence"/>
</dbReference>
<feature type="transmembrane region" description="Helical" evidence="10">
    <location>
        <begin position="7"/>
        <end position="29"/>
    </location>
</feature>
<protein>
    <recommendedName>
        <fullName evidence="10">Palmitoyltransferase</fullName>
        <ecNumber evidence="10">2.3.1.225</ecNumber>
    </recommendedName>
</protein>
<evidence type="ECO:0000256" key="6">
    <source>
        <dbReference type="ARBA" id="ARBA00023139"/>
    </source>
</evidence>
<keyword evidence="8 10" id="KW-0012">Acyltransferase</keyword>
<sequence length="334" mass="39134">MRCLEVLLCRITVLFPKVLVVSLYSYALYVETVDIVFLKDGILWSVGGAISLILYAYGLYTYFQVVRIGCGSPLDFPELCTGLEEDSSFQNEPPQFISERSIQVKSAGTLRYCKKCHCWKPDRSHHCSSCNRCQLKMDHHCPWFAQCVGYRNYKFFIQFLICTVLYSLVNLVISGIDIYDFFKSEKYKEVTILLNVILLGVLALTMFFAVGVFMGFTLYFLFHNMTTIEHYDMVRYRNNLNLINDAYYSLSQQPNSDTMGNAFDLGWKQNWREVMGANWLEWIKPSENQYKRMDYYDNRGLYFDVDNEVLTKLQRNTALQQQLLDQLRQVQSRQ</sequence>
<evidence type="ECO:0000256" key="9">
    <source>
        <dbReference type="ARBA" id="ARBA00048048"/>
    </source>
</evidence>
<keyword evidence="6" id="KW-0564">Palmitate</keyword>
<dbReference type="EC" id="2.3.1.225" evidence="10"/>